<protein>
    <submittedName>
        <fullName evidence="2">Alkaline phosphatase family protein</fullName>
    </submittedName>
</protein>
<evidence type="ECO:0000256" key="1">
    <source>
        <dbReference type="SAM" id="SignalP"/>
    </source>
</evidence>
<keyword evidence="1" id="KW-0732">Signal</keyword>
<dbReference type="InterPro" id="IPR002591">
    <property type="entry name" value="Phosphodiest/P_Trfase"/>
</dbReference>
<keyword evidence="3" id="KW-1185">Reference proteome</keyword>
<dbReference type="Gene3D" id="3.40.720.10">
    <property type="entry name" value="Alkaline Phosphatase, subunit A"/>
    <property type="match status" value="2"/>
</dbReference>
<reference evidence="2 3" key="1">
    <citation type="submission" date="2024-09" db="EMBL/GenBank/DDBJ databases">
        <title>Laminarin stimulates single cell rates of sulfate reduction while oxygen inhibits transcriptomic activity in coastal marine sediment.</title>
        <authorList>
            <person name="Lindsay M."/>
            <person name="Orcutt B."/>
            <person name="Emerson D."/>
            <person name="Stepanauskas R."/>
            <person name="D'Angelo T."/>
        </authorList>
    </citation>
    <scope>NUCLEOTIDE SEQUENCE [LARGE SCALE GENOMIC DNA]</scope>
    <source>
        <strain evidence="2">SAG AM-311-K15</strain>
    </source>
</reference>
<comment type="caution">
    <text evidence="2">The sequence shown here is derived from an EMBL/GenBank/DDBJ whole genome shotgun (WGS) entry which is preliminary data.</text>
</comment>
<gene>
    <name evidence="2" type="ORF">ACFL27_18170</name>
</gene>
<dbReference type="InterPro" id="IPR017850">
    <property type="entry name" value="Alkaline_phosphatase_core_sf"/>
</dbReference>
<dbReference type="EMBL" id="JBHPBY010000269">
    <property type="protein sequence ID" value="MFC1852124.1"/>
    <property type="molecule type" value="Genomic_DNA"/>
</dbReference>
<dbReference type="Pfam" id="PF01663">
    <property type="entry name" value="Phosphodiest"/>
    <property type="match status" value="2"/>
</dbReference>
<evidence type="ECO:0000313" key="2">
    <source>
        <dbReference type="EMBL" id="MFC1852124.1"/>
    </source>
</evidence>
<organism evidence="2 3">
    <name type="scientific">candidate division CSSED10-310 bacterium</name>
    <dbReference type="NCBI Taxonomy" id="2855610"/>
    <lineage>
        <taxon>Bacteria</taxon>
        <taxon>Bacteria division CSSED10-310</taxon>
    </lineage>
</organism>
<accession>A0ABV6Z106</accession>
<feature type="non-terminal residue" evidence="2">
    <location>
        <position position="644"/>
    </location>
</feature>
<name>A0ABV6Z106_UNCC1</name>
<dbReference type="PANTHER" id="PTHR10151:SF120">
    <property type="entry name" value="BIS(5'-ADENOSYL)-TRIPHOSPHATASE"/>
    <property type="match status" value="1"/>
</dbReference>
<feature type="signal peptide" evidence="1">
    <location>
        <begin position="1"/>
        <end position="24"/>
    </location>
</feature>
<feature type="chain" id="PRO_5045651987" evidence="1">
    <location>
        <begin position="25"/>
        <end position="644"/>
    </location>
</feature>
<dbReference type="Proteomes" id="UP001594351">
    <property type="component" value="Unassembled WGS sequence"/>
</dbReference>
<dbReference type="SUPFAM" id="SSF53649">
    <property type="entry name" value="Alkaline phosphatase-like"/>
    <property type="match status" value="1"/>
</dbReference>
<sequence>MSHKKKAWLLISGFCLLLACIIMNCSPSTTTTNQKVLVLGIDGMDPRILKTFMSPEKMPNFSKLVREGCFYELGTSIPPQSPVAWSNFITGMNPGGHGIFDFIHRIPKNLELYLSTSRSEDAKEKINLGLFSIPNRFSIPFTPYHLPFSGGNILLMRKGKAFWEYLSQMDIPCSIFKIPSNYPPVQAGTHSISGMGTPDILGSYGDFSFYTDNVSGYNQEISGGNIYQVEVMDNRVDTFLYGPPNIFREEMPQLTVPLTIYMDRESLVGKIVLPDQEIILKQGEWSSWVQIDFQPIPYIQNLNGIVRFFLKEVYPDFKLYVSPINIDPSNPAMPISYPEDYARELYEKIGFFYTQGMAEDTKALSNGVLDNAEYLSQADFVFQERVAQLKIELDWFQKVKSGFLFFYFSSLDQSTHVFWRTMDHKSPAYQPDRDQAFTEIMEKLYQKMDTILGLVLQNIPDNTTLIVMSDHGFSPFYRSFQLNSWLLENGYLSLKNPAQRTELEYFENVDWNKTRAYALGLNGLYLNLKGREPHGIVMHGQERDALLEELVFKLKEIRDPESDYQVILDVYKTQEAYSGPYTTQAPDLIVGYNRGYRSAWESALGSFPTDLIKDNTNAWSGDHCMSPKVVPGYLSYIKREQWGQ</sequence>
<dbReference type="PROSITE" id="PS51257">
    <property type="entry name" value="PROKAR_LIPOPROTEIN"/>
    <property type="match status" value="1"/>
</dbReference>
<evidence type="ECO:0000313" key="3">
    <source>
        <dbReference type="Proteomes" id="UP001594351"/>
    </source>
</evidence>
<proteinExistence type="predicted"/>
<dbReference type="PANTHER" id="PTHR10151">
    <property type="entry name" value="ECTONUCLEOTIDE PYROPHOSPHATASE/PHOSPHODIESTERASE"/>
    <property type="match status" value="1"/>
</dbReference>